<comment type="caution">
    <text evidence="1">The sequence shown here is derived from an EMBL/GenBank/DDBJ whole genome shotgun (WGS) entry which is preliminary data.</text>
</comment>
<dbReference type="AlphaFoldDB" id="A0A2M9CIS0"/>
<evidence type="ECO:0000313" key="1">
    <source>
        <dbReference type="EMBL" id="PJJ71823.1"/>
    </source>
</evidence>
<protein>
    <recommendedName>
        <fullName evidence="3">Phosphotransferase family enzyme</fullName>
    </recommendedName>
</protein>
<proteinExistence type="predicted"/>
<dbReference type="EMBL" id="PGFF01000001">
    <property type="protein sequence ID" value="PJJ71823.1"/>
    <property type="molecule type" value="Genomic_DNA"/>
</dbReference>
<dbReference type="OrthoDB" id="2570531at2"/>
<evidence type="ECO:0000313" key="2">
    <source>
        <dbReference type="Proteomes" id="UP000228758"/>
    </source>
</evidence>
<dbReference type="Proteomes" id="UP000228758">
    <property type="component" value="Unassembled WGS sequence"/>
</dbReference>
<sequence length="299" mass="33195">MSRLPWTELPPAVRAWAAELLGSEIVQWQSQQGGFSPGSADIVTTAAGRRAFIKAVGFERNPESPDIHRMEARIAATFDPQLPVPHLLGVYDDGDWVALAFEPVEGEPPTLPWQRRDVVATLDACQSIARWPVPPGIPHVLDFWRSAADDWLRVQSDLDAATVAELHRLAVEAGAHIGGDHLVQLDLRADNVLITRSGRAVIVDWPWAHRGPSWFDALTLLFNVRLYDPSHDVEEYIRGHSVFETMPEDAADAVLALLAGFFLARSQEPPSPGVERVRGFQREQAEAILGWLADRFTSR</sequence>
<dbReference type="InterPro" id="IPR011009">
    <property type="entry name" value="Kinase-like_dom_sf"/>
</dbReference>
<name>A0A2M9CIS0_9MICO</name>
<dbReference type="Gene3D" id="3.90.1200.10">
    <property type="match status" value="1"/>
</dbReference>
<accession>A0A2M9CIS0</accession>
<dbReference type="SUPFAM" id="SSF56112">
    <property type="entry name" value="Protein kinase-like (PK-like)"/>
    <property type="match status" value="1"/>
</dbReference>
<dbReference type="RefSeq" id="WP_100364082.1">
    <property type="nucleotide sequence ID" value="NZ_PGFF01000001.1"/>
</dbReference>
<gene>
    <name evidence="1" type="ORF">CLV46_1376</name>
</gene>
<keyword evidence="2" id="KW-1185">Reference proteome</keyword>
<evidence type="ECO:0008006" key="3">
    <source>
        <dbReference type="Google" id="ProtNLM"/>
    </source>
</evidence>
<organism evidence="1 2">
    <name type="scientific">Diaminobutyricimonas aerilata</name>
    <dbReference type="NCBI Taxonomy" id="1162967"/>
    <lineage>
        <taxon>Bacteria</taxon>
        <taxon>Bacillati</taxon>
        <taxon>Actinomycetota</taxon>
        <taxon>Actinomycetes</taxon>
        <taxon>Micrococcales</taxon>
        <taxon>Microbacteriaceae</taxon>
        <taxon>Diaminobutyricimonas</taxon>
    </lineage>
</organism>
<reference evidence="1 2" key="1">
    <citation type="submission" date="2017-11" db="EMBL/GenBank/DDBJ databases">
        <title>Genomic Encyclopedia of Archaeal and Bacterial Type Strains, Phase II (KMG-II): From Individual Species to Whole Genera.</title>
        <authorList>
            <person name="Goeker M."/>
        </authorList>
    </citation>
    <scope>NUCLEOTIDE SEQUENCE [LARGE SCALE GENOMIC DNA]</scope>
    <source>
        <strain evidence="1 2">DSM 27393</strain>
    </source>
</reference>